<dbReference type="KEGG" id="aab:A4R43_36595"/>
<protein>
    <recommendedName>
        <fullName evidence="3">Tetratrico peptide repeat group 5 domain-containing protein</fullName>
    </recommendedName>
</protein>
<evidence type="ECO:0000313" key="2">
    <source>
        <dbReference type="Proteomes" id="UP000250434"/>
    </source>
</evidence>
<evidence type="ECO:0000313" key="1">
    <source>
        <dbReference type="EMBL" id="AXB47291.1"/>
    </source>
</evidence>
<keyword evidence="2" id="KW-1185">Reference proteome</keyword>
<proteinExistence type="predicted"/>
<dbReference type="SUPFAM" id="SSF48452">
    <property type="entry name" value="TPR-like"/>
    <property type="match status" value="1"/>
</dbReference>
<sequence length="150" mass="16611">MGVRVTDEVMTRLGAAMELAQRGDREAARERFTELWAEASDPLHRCMIAHHLADQQDDPREELRWDLLALETASSITDERTAEAGATGSVRAFYPSLHLNLGDVYRRLGELSLAREHLELGLAAVDALGDDGYGQLIRTGLDRLAERLAA</sequence>
<dbReference type="EMBL" id="CP015163">
    <property type="protein sequence ID" value="AXB47291.1"/>
    <property type="molecule type" value="Genomic_DNA"/>
</dbReference>
<accession>A0A344LGW7</accession>
<dbReference type="Proteomes" id="UP000250434">
    <property type="component" value="Chromosome"/>
</dbReference>
<evidence type="ECO:0008006" key="3">
    <source>
        <dbReference type="Google" id="ProtNLM"/>
    </source>
</evidence>
<dbReference type="AlphaFoldDB" id="A0A344LGW7"/>
<dbReference type="InterPro" id="IPR011990">
    <property type="entry name" value="TPR-like_helical_dom_sf"/>
</dbReference>
<name>A0A344LGW7_9PSEU</name>
<gene>
    <name evidence="1" type="ORF">A4R43_36595</name>
</gene>
<dbReference type="Gene3D" id="1.25.40.10">
    <property type="entry name" value="Tetratricopeptide repeat domain"/>
    <property type="match status" value="1"/>
</dbReference>
<organism evidence="1 2">
    <name type="scientific">Amycolatopsis albispora</name>
    <dbReference type="NCBI Taxonomy" id="1804986"/>
    <lineage>
        <taxon>Bacteria</taxon>
        <taxon>Bacillati</taxon>
        <taxon>Actinomycetota</taxon>
        <taxon>Actinomycetes</taxon>
        <taxon>Pseudonocardiales</taxon>
        <taxon>Pseudonocardiaceae</taxon>
        <taxon>Amycolatopsis</taxon>
    </lineage>
</organism>
<reference evidence="1 2" key="1">
    <citation type="submission" date="2016-04" db="EMBL/GenBank/DDBJ databases">
        <title>Complete genome sequence and analysis of deep-sea sediment isolate, Amycolatopsis sp. WP1.</title>
        <authorList>
            <person name="Wang H."/>
            <person name="Chen S."/>
            <person name="Wu Q."/>
        </authorList>
    </citation>
    <scope>NUCLEOTIDE SEQUENCE [LARGE SCALE GENOMIC DNA]</scope>
    <source>
        <strain evidence="1 2">WP1</strain>
    </source>
</reference>
<dbReference type="OrthoDB" id="8450665at2"/>